<dbReference type="Pfam" id="PF00005">
    <property type="entry name" value="ABC_tran"/>
    <property type="match status" value="2"/>
</dbReference>
<evidence type="ECO:0000256" key="7">
    <source>
        <dbReference type="ARBA" id="ARBA00022967"/>
    </source>
</evidence>
<organism evidence="10 11">
    <name type="scientific">Staphylococcus succinus</name>
    <dbReference type="NCBI Taxonomy" id="61015"/>
    <lineage>
        <taxon>Bacteria</taxon>
        <taxon>Bacillati</taxon>
        <taxon>Bacillota</taxon>
        <taxon>Bacilli</taxon>
        <taxon>Bacillales</taxon>
        <taxon>Staphylococcaceae</taxon>
        <taxon>Staphylococcus</taxon>
    </lineage>
</organism>
<dbReference type="InterPro" id="IPR027417">
    <property type="entry name" value="P-loop_NTPase"/>
</dbReference>
<dbReference type="InterPro" id="IPR050095">
    <property type="entry name" value="ECF_ABC_transporter_ATP-bd"/>
</dbReference>
<dbReference type="PROSITE" id="PS00211">
    <property type="entry name" value="ABC_TRANSPORTER_1"/>
    <property type="match status" value="1"/>
</dbReference>
<dbReference type="GO" id="GO:0016887">
    <property type="term" value="F:ATP hydrolysis activity"/>
    <property type="evidence" value="ECO:0007669"/>
    <property type="project" value="InterPro"/>
</dbReference>
<dbReference type="AlphaFoldDB" id="A0A9Q6HNN9"/>
<keyword evidence="3" id="KW-0813">Transport</keyword>
<dbReference type="GO" id="GO:0005524">
    <property type="term" value="F:ATP binding"/>
    <property type="evidence" value="ECO:0007669"/>
    <property type="project" value="UniProtKB-KW"/>
</dbReference>
<dbReference type="InterPro" id="IPR015856">
    <property type="entry name" value="ABC_transpr_CbiO/EcfA_su"/>
</dbReference>
<dbReference type="InterPro" id="IPR017871">
    <property type="entry name" value="ABC_transporter-like_CS"/>
</dbReference>
<dbReference type="RefSeq" id="WP_107545077.1">
    <property type="nucleotide sequence ID" value="NZ_PZFQ01000023.1"/>
</dbReference>
<protein>
    <submittedName>
        <fullName evidence="10">ABC transporter ATP-binding protein</fullName>
    </submittedName>
</protein>
<dbReference type="SMART" id="SM00382">
    <property type="entry name" value="AAA"/>
    <property type="match status" value="2"/>
</dbReference>
<comment type="similarity">
    <text evidence="2">Belongs to the ABC transporter superfamily.</text>
</comment>
<dbReference type="CDD" id="cd03225">
    <property type="entry name" value="ABC_cobalt_CbiO_domain1"/>
    <property type="match status" value="2"/>
</dbReference>
<evidence type="ECO:0000256" key="6">
    <source>
        <dbReference type="ARBA" id="ARBA00022840"/>
    </source>
</evidence>
<evidence type="ECO:0000256" key="8">
    <source>
        <dbReference type="ARBA" id="ARBA00023136"/>
    </source>
</evidence>
<evidence type="ECO:0000259" key="9">
    <source>
        <dbReference type="PROSITE" id="PS50893"/>
    </source>
</evidence>
<feature type="domain" description="ABC transporter" evidence="9">
    <location>
        <begin position="256"/>
        <end position="472"/>
    </location>
</feature>
<dbReference type="InterPro" id="IPR003593">
    <property type="entry name" value="AAA+_ATPase"/>
</dbReference>
<evidence type="ECO:0000256" key="1">
    <source>
        <dbReference type="ARBA" id="ARBA00004202"/>
    </source>
</evidence>
<dbReference type="GO" id="GO:0042626">
    <property type="term" value="F:ATPase-coupled transmembrane transporter activity"/>
    <property type="evidence" value="ECO:0007669"/>
    <property type="project" value="TreeGrafter"/>
</dbReference>
<sequence length="472" mass="54002">MIVTKNLRLKYPNAQHKIFDNLSININDKEKVLLLGPSGSGKSTLLNVLSGIVPNLIDLPMKYDELHIDHNCGVIFQDPDSQFCMPKVYEELAFVLENLNIPRINMDEKIKAALTAVGLNVDKDQYINQLSGGMKQKLAIAETLLQQADTLFLDEPTAMLDVKATADLWQKIKALWKDQTVLIVEHKVEHIWQHIDRVLLFNYNGEIIADESPTKILRDYEHLLTEYGVWHPNAWQYAPKPSTCTNTEILPTNSNFKFNQVTVKRGKRKLLRISEHIINTGDWITITGPNGSGKTSLLESMMQLIKYEGKMYINNHPLTKIKDAAKHMYLVYQNPELQFITNSVFEEIFIQYKNHSISKDAAIQETVEMLKTLNLENVQSQHPYELSMGQKRRLSVAIALSSSSTFILLDEPTFGLDSHNTFNLIKLFQKCIQQGQTIIMVTHDSELISRYPTHRLHVDQHQLYELKGGTHV</sequence>
<keyword evidence="4" id="KW-1003">Cell membrane</keyword>
<accession>A0A9Q6HNN9</accession>
<evidence type="ECO:0000256" key="4">
    <source>
        <dbReference type="ARBA" id="ARBA00022475"/>
    </source>
</evidence>
<dbReference type="Gene3D" id="3.40.50.300">
    <property type="entry name" value="P-loop containing nucleotide triphosphate hydrolases"/>
    <property type="match status" value="2"/>
</dbReference>
<keyword evidence="7" id="KW-1278">Translocase</keyword>
<evidence type="ECO:0000313" key="10">
    <source>
        <dbReference type="EMBL" id="PTI75332.1"/>
    </source>
</evidence>
<evidence type="ECO:0000256" key="5">
    <source>
        <dbReference type="ARBA" id="ARBA00022741"/>
    </source>
</evidence>
<dbReference type="InterPro" id="IPR003439">
    <property type="entry name" value="ABC_transporter-like_ATP-bd"/>
</dbReference>
<dbReference type="PANTHER" id="PTHR43553">
    <property type="entry name" value="HEAVY METAL TRANSPORTER"/>
    <property type="match status" value="1"/>
</dbReference>
<dbReference type="GO" id="GO:0043190">
    <property type="term" value="C:ATP-binding cassette (ABC) transporter complex"/>
    <property type="evidence" value="ECO:0007669"/>
    <property type="project" value="TreeGrafter"/>
</dbReference>
<keyword evidence="8" id="KW-0472">Membrane</keyword>
<keyword evidence="6 10" id="KW-0067">ATP-binding</keyword>
<comment type="subcellular location">
    <subcellularLocation>
        <location evidence="1">Cell membrane</location>
        <topology evidence="1">Peripheral membrane protein</topology>
    </subcellularLocation>
</comment>
<proteinExistence type="inferred from homology"/>
<keyword evidence="5" id="KW-0547">Nucleotide-binding</keyword>
<dbReference type="SUPFAM" id="SSF52540">
    <property type="entry name" value="P-loop containing nucleoside triphosphate hydrolases"/>
    <property type="match status" value="2"/>
</dbReference>
<reference evidence="10 11" key="1">
    <citation type="journal article" date="2016" name="Front. Microbiol.">
        <title>Comprehensive Phylogenetic Analysis of Bovine Non-aureus Staphylococci Species Based on Whole-Genome Sequencing.</title>
        <authorList>
            <person name="Naushad S."/>
            <person name="Barkema H.W."/>
            <person name="Luby C."/>
            <person name="Condas L.A."/>
            <person name="Nobrega D.B."/>
            <person name="Carson D.A."/>
            <person name="De Buck J."/>
        </authorList>
    </citation>
    <scope>NUCLEOTIDE SEQUENCE [LARGE SCALE GENOMIC DNA]</scope>
    <source>
        <strain evidence="10 11">SNUC 1231</strain>
    </source>
</reference>
<dbReference type="Proteomes" id="UP000241960">
    <property type="component" value="Unassembled WGS sequence"/>
</dbReference>
<evidence type="ECO:0000256" key="3">
    <source>
        <dbReference type="ARBA" id="ARBA00022448"/>
    </source>
</evidence>
<feature type="domain" description="ABC transporter" evidence="9">
    <location>
        <begin position="2"/>
        <end position="229"/>
    </location>
</feature>
<comment type="caution">
    <text evidence="10">The sequence shown here is derived from an EMBL/GenBank/DDBJ whole genome shotgun (WGS) entry which is preliminary data.</text>
</comment>
<evidence type="ECO:0000313" key="11">
    <source>
        <dbReference type="Proteomes" id="UP000241960"/>
    </source>
</evidence>
<dbReference type="EMBL" id="PZFQ01000023">
    <property type="protein sequence ID" value="PTI75332.1"/>
    <property type="molecule type" value="Genomic_DNA"/>
</dbReference>
<gene>
    <name evidence="10" type="ORF">BU058_07945</name>
</gene>
<evidence type="ECO:0000256" key="2">
    <source>
        <dbReference type="ARBA" id="ARBA00005417"/>
    </source>
</evidence>
<dbReference type="PROSITE" id="PS50893">
    <property type="entry name" value="ABC_TRANSPORTER_2"/>
    <property type="match status" value="2"/>
</dbReference>
<name>A0A9Q6HNN9_9STAP</name>